<organism evidence="3 4">
    <name type="scientific">Folsomia candida</name>
    <name type="common">Springtail</name>
    <dbReference type="NCBI Taxonomy" id="158441"/>
    <lineage>
        <taxon>Eukaryota</taxon>
        <taxon>Metazoa</taxon>
        <taxon>Ecdysozoa</taxon>
        <taxon>Arthropoda</taxon>
        <taxon>Hexapoda</taxon>
        <taxon>Collembola</taxon>
        <taxon>Entomobryomorpha</taxon>
        <taxon>Isotomoidea</taxon>
        <taxon>Isotomidae</taxon>
        <taxon>Proisotominae</taxon>
        <taxon>Folsomia</taxon>
    </lineage>
</organism>
<evidence type="ECO:0000313" key="4">
    <source>
        <dbReference type="Proteomes" id="UP000198287"/>
    </source>
</evidence>
<gene>
    <name evidence="3" type="ORF">Fcan01_24198</name>
</gene>
<evidence type="ECO:0008006" key="5">
    <source>
        <dbReference type="Google" id="ProtNLM"/>
    </source>
</evidence>
<keyword evidence="1" id="KW-0472">Membrane</keyword>
<evidence type="ECO:0000256" key="1">
    <source>
        <dbReference type="SAM" id="Phobius"/>
    </source>
</evidence>
<keyword evidence="4" id="KW-1185">Reference proteome</keyword>
<dbReference type="AlphaFoldDB" id="A0A226D6Y2"/>
<feature type="signal peptide" evidence="2">
    <location>
        <begin position="1"/>
        <end position="15"/>
    </location>
</feature>
<protein>
    <recommendedName>
        <fullName evidence="5">Ionotropic glutamate receptor C-terminal domain-containing protein</fullName>
    </recommendedName>
</protein>
<dbReference type="Proteomes" id="UP000198287">
    <property type="component" value="Unassembled WGS sequence"/>
</dbReference>
<feature type="chain" id="PRO_5012330231" description="Ionotropic glutamate receptor C-terminal domain-containing protein" evidence="2">
    <location>
        <begin position="16"/>
        <end position="313"/>
    </location>
</feature>
<keyword evidence="1" id="KW-0812">Transmembrane</keyword>
<name>A0A226D6Y2_FOLCA</name>
<dbReference type="EMBL" id="LNIX01000031">
    <property type="protein sequence ID" value="OXA40903.1"/>
    <property type="molecule type" value="Genomic_DNA"/>
</dbReference>
<comment type="caution">
    <text evidence="3">The sequence shown here is derived from an EMBL/GenBank/DDBJ whole genome shotgun (WGS) entry which is preliminary data.</text>
</comment>
<keyword evidence="1" id="KW-1133">Transmembrane helix</keyword>
<feature type="transmembrane region" description="Helical" evidence="1">
    <location>
        <begin position="61"/>
        <end position="81"/>
    </location>
</feature>
<accession>A0A226D6Y2</accession>
<evidence type="ECO:0000256" key="2">
    <source>
        <dbReference type="SAM" id="SignalP"/>
    </source>
</evidence>
<reference evidence="3 4" key="1">
    <citation type="submission" date="2015-12" db="EMBL/GenBank/DDBJ databases">
        <title>The genome of Folsomia candida.</title>
        <authorList>
            <person name="Faddeeva A."/>
            <person name="Derks M.F."/>
            <person name="Anvar Y."/>
            <person name="Smit S."/>
            <person name="Van Straalen N."/>
            <person name="Roelofs D."/>
        </authorList>
    </citation>
    <scope>NUCLEOTIDE SEQUENCE [LARGE SCALE GENOMIC DNA]</scope>
    <source>
        <strain evidence="3 4">VU population</strain>
        <tissue evidence="3">Whole body</tissue>
    </source>
</reference>
<sequence>MGFLISLVLVVGCLTGYIKYWKDVDATSTIGDSTSFSPWLYVLSTLFEETNSVPSVLEEKIYYRLVFGIWAIVAVVFTNFYNGIMIENLIATLPRSEIKSWNDIICERNIGTGSIRNVTNWTNSTVVRDFWYQVVSNIYLFYGTGGIEKPKKLRNPLESENCFRLLSAPSVFPSYFKGPAWFPPNKFFKFLLGVFQKIQRELSVGNLDIPTSPEMYLLSPKHGRELSDLSERNQTMSKKEISELFSNHRNFKMWKNCVLRRVEGAGTRIHVPIQDLLLEEVAKEPGPLKNLFTKTAICRSGQIQYSPVFSVYD</sequence>
<evidence type="ECO:0000313" key="3">
    <source>
        <dbReference type="EMBL" id="OXA40903.1"/>
    </source>
</evidence>
<keyword evidence="2" id="KW-0732">Signal</keyword>
<proteinExistence type="predicted"/>